<evidence type="ECO:0000313" key="3">
    <source>
        <dbReference type="Proteomes" id="UP001264340"/>
    </source>
</evidence>
<evidence type="ECO:0008006" key="4">
    <source>
        <dbReference type="Google" id="ProtNLM"/>
    </source>
</evidence>
<reference evidence="2 3" key="1">
    <citation type="submission" date="2023-07" db="EMBL/GenBank/DDBJ databases">
        <title>Sorghum-associated microbial communities from plants grown in Nebraska, USA.</title>
        <authorList>
            <person name="Schachtman D."/>
        </authorList>
    </citation>
    <scope>NUCLEOTIDE SEQUENCE [LARGE SCALE GENOMIC DNA]</scope>
    <source>
        <strain evidence="2 3">DS1316</strain>
    </source>
</reference>
<proteinExistence type="predicted"/>
<keyword evidence="1" id="KW-0732">Signal</keyword>
<dbReference type="Proteomes" id="UP001264340">
    <property type="component" value="Unassembled WGS sequence"/>
</dbReference>
<sequence length="94" mass="10389">MNKNLLVLALMLAMCDATRAQWIGSAQPVQTEQAGARTTYSAQDRLSANRRIPDCAERQRQAAQALMAAARQGDPRNYSMRFAALAPSYRVDCN</sequence>
<name>A0ABU1LSN4_9BURK</name>
<organism evidence="2 3">
    <name type="scientific">Paraburkholderia terricola</name>
    <dbReference type="NCBI Taxonomy" id="169427"/>
    <lineage>
        <taxon>Bacteria</taxon>
        <taxon>Pseudomonadati</taxon>
        <taxon>Pseudomonadota</taxon>
        <taxon>Betaproteobacteria</taxon>
        <taxon>Burkholderiales</taxon>
        <taxon>Burkholderiaceae</taxon>
        <taxon>Paraburkholderia</taxon>
    </lineage>
</organism>
<dbReference type="EMBL" id="JAVDRP010000005">
    <property type="protein sequence ID" value="MDR6409749.1"/>
    <property type="molecule type" value="Genomic_DNA"/>
</dbReference>
<protein>
    <recommendedName>
        <fullName evidence="4">UrcA family protein</fullName>
    </recommendedName>
</protein>
<accession>A0ABU1LSN4</accession>
<evidence type="ECO:0000256" key="1">
    <source>
        <dbReference type="SAM" id="SignalP"/>
    </source>
</evidence>
<feature type="chain" id="PRO_5047021959" description="UrcA family protein" evidence="1">
    <location>
        <begin position="21"/>
        <end position="94"/>
    </location>
</feature>
<evidence type="ECO:0000313" key="2">
    <source>
        <dbReference type="EMBL" id="MDR6409749.1"/>
    </source>
</evidence>
<gene>
    <name evidence="2" type="ORF">J2804_003154</name>
</gene>
<dbReference type="RefSeq" id="WP_310121514.1">
    <property type="nucleotide sequence ID" value="NZ_JAVDRP010000005.1"/>
</dbReference>
<feature type="signal peptide" evidence="1">
    <location>
        <begin position="1"/>
        <end position="20"/>
    </location>
</feature>
<keyword evidence="3" id="KW-1185">Reference proteome</keyword>
<comment type="caution">
    <text evidence="2">The sequence shown here is derived from an EMBL/GenBank/DDBJ whole genome shotgun (WGS) entry which is preliminary data.</text>
</comment>